<dbReference type="AlphaFoldDB" id="A0A645DBA4"/>
<dbReference type="EMBL" id="VSSQ01034419">
    <property type="protein sequence ID" value="MPM86358.1"/>
    <property type="molecule type" value="Genomic_DNA"/>
</dbReference>
<comment type="caution">
    <text evidence="1">The sequence shown here is derived from an EMBL/GenBank/DDBJ whole genome shotgun (WGS) entry which is preliminary data.</text>
</comment>
<protein>
    <submittedName>
        <fullName evidence="1">Uncharacterized protein</fullName>
    </submittedName>
</protein>
<reference evidence="1" key="1">
    <citation type="submission" date="2019-08" db="EMBL/GenBank/DDBJ databases">
        <authorList>
            <person name="Kucharzyk K."/>
            <person name="Murdoch R.W."/>
            <person name="Higgins S."/>
            <person name="Loffler F."/>
        </authorList>
    </citation>
    <scope>NUCLEOTIDE SEQUENCE</scope>
</reference>
<gene>
    <name evidence="1" type="ORF">SDC9_133447</name>
</gene>
<organism evidence="1">
    <name type="scientific">bioreactor metagenome</name>
    <dbReference type="NCBI Taxonomy" id="1076179"/>
    <lineage>
        <taxon>unclassified sequences</taxon>
        <taxon>metagenomes</taxon>
        <taxon>ecological metagenomes</taxon>
    </lineage>
</organism>
<sequence>MHLRQFLTRNGAILRLKDIAILLQHPKIAANGHGGHPEVLSRLGNLKESTAVEFGQNLGETLIHRHSLLLKINTEIIQKEIFSSEPTCNLA</sequence>
<accession>A0A645DBA4</accession>
<evidence type="ECO:0000313" key="1">
    <source>
        <dbReference type="EMBL" id="MPM86358.1"/>
    </source>
</evidence>
<name>A0A645DBA4_9ZZZZ</name>
<proteinExistence type="predicted"/>